<comment type="caution">
    <text evidence="3">The sequence shown here is derived from an EMBL/GenBank/DDBJ whole genome shotgun (WGS) entry which is preliminary data.</text>
</comment>
<evidence type="ECO:0000259" key="2">
    <source>
        <dbReference type="Pfam" id="PF23189"/>
    </source>
</evidence>
<gene>
    <name evidence="3" type="ORF">KOI35_08900</name>
</gene>
<dbReference type="EMBL" id="JAHKKG010000003">
    <property type="protein sequence ID" value="MBU2663622.1"/>
    <property type="molecule type" value="Genomic_DNA"/>
</dbReference>
<dbReference type="PANTHER" id="PTHR31862">
    <property type="entry name" value="UPF0261 DOMAIN PROTEIN (AFU_ORTHOLOGUE AFUA_1G10120)"/>
    <property type="match status" value="1"/>
</dbReference>
<dbReference type="InterPro" id="IPR044122">
    <property type="entry name" value="UPF0261_N"/>
</dbReference>
<sequence length="377" mass="38662">MTVPRIAVLATLDTKGAEARYLADRIAAAGSDPVLVDTALSTPVTDKGAAMTDAAERAYGEISSGGFAAAVALGGGQGSWIASHAFRRLPVGFPRLLVTTAGRDAGQFTRYSDMFSVFSITDIAGLNPLLTKVLDNAALAVHGLAGARSVAAQNDRLVAMTVYGITSAGAAIAREALGEAGWTAVSFHANGVGGPTMEAQLETTTFGAVLDWSPTEIADDVAGGVCAAGPGRLTTAGRLGLPQLVVPGGLDVVNFAAPETLPARFRGRRTYAHTPDATLLRTDVAENQAIAEVLADRLNAARGPVAVLVPALGFSALSGPGGPLNDPGADAAFTDRLRAKLRDDIAVEVAEADINDPAFARHAAQRLLALRNPDGTY</sequence>
<dbReference type="Proteomes" id="UP001519654">
    <property type="component" value="Unassembled WGS sequence"/>
</dbReference>
<dbReference type="CDD" id="cd15488">
    <property type="entry name" value="Tm-1-like"/>
    <property type="match status" value="1"/>
</dbReference>
<feature type="domain" description="UPF0261" evidence="1">
    <location>
        <begin position="49"/>
        <end position="147"/>
    </location>
</feature>
<dbReference type="Gene3D" id="3.40.50.12030">
    <property type="entry name" value="Uncharacterised protein family UPF0261, NC domain"/>
    <property type="match status" value="1"/>
</dbReference>
<dbReference type="InterPro" id="IPR051353">
    <property type="entry name" value="Tobamovirus_resist_UPF0261"/>
</dbReference>
<keyword evidence="4" id="KW-1185">Reference proteome</keyword>
<dbReference type="InterPro" id="IPR008322">
    <property type="entry name" value="UPF0261"/>
</dbReference>
<dbReference type="InterPro" id="IPR056778">
    <property type="entry name" value="UPF0261_C"/>
</dbReference>
<dbReference type="Gene3D" id="3.40.50.12020">
    <property type="entry name" value="Uncharacterised protein family UPF0261, NN domain"/>
    <property type="match status" value="1"/>
</dbReference>
<evidence type="ECO:0000259" key="1">
    <source>
        <dbReference type="Pfam" id="PF06792"/>
    </source>
</evidence>
<organism evidence="3 4">
    <name type="scientific">Paractinoplanes bogorensis</name>
    <dbReference type="NCBI Taxonomy" id="1610840"/>
    <lineage>
        <taxon>Bacteria</taxon>
        <taxon>Bacillati</taxon>
        <taxon>Actinomycetota</taxon>
        <taxon>Actinomycetes</taxon>
        <taxon>Micromonosporales</taxon>
        <taxon>Micromonosporaceae</taxon>
        <taxon>Paractinoplanes</taxon>
    </lineage>
</organism>
<proteinExistence type="predicted"/>
<dbReference type="RefSeq" id="WP_215785610.1">
    <property type="nucleotide sequence ID" value="NZ_JAHKKG010000003.1"/>
</dbReference>
<dbReference type="Pfam" id="PF06792">
    <property type="entry name" value="UPF0261"/>
    <property type="match status" value="1"/>
</dbReference>
<reference evidence="3 4" key="1">
    <citation type="submission" date="2021-06" db="EMBL/GenBank/DDBJ databases">
        <title>Actinoplanes lichenicola sp. nov., and Actinoplanes ovalisporus sp. nov., isolated from lichen in Thailand.</title>
        <authorList>
            <person name="Saeng-In P."/>
            <person name="Kanchanasin P."/>
            <person name="Yuki M."/>
            <person name="Kudo T."/>
            <person name="Ohkuma M."/>
            <person name="Phongsopitanun W."/>
            <person name="Tanasupawat S."/>
        </authorList>
    </citation>
    <scope>NUCLEOTIDE SEQUENCE [LARGE SCALE GENOMIC DNA]</scope>
    <source>
        <strain evidence="3 4">NBRC 110975</strain>
    </source>
</reference>
<feature type="domain" description="UPF0261" evidence="2">
    <location>
        <begin position="157"/>
        <end position="369"/>
    </location>
</feature>
<accession>A0ABS5YJP8</accession>
<evidence type="ECO:0000313" key="4">
    <source>
        <dbReference type="Proteomes" id="UP001519654"/>
    </source>
</evidence>
<dbReference type="Pfam" id="PF23189">
    <property type="entry name" value="UPF0261_C"/>
    <property type="match status" value="1"/>
</dbReference>
<protein>
    <submittedName>
        <fullName evidence="3">Tm-1-like ATP-binding domain-containing protein</fullName>
    </submittedName>
</protein>
<name>A0ABS5YJP8_9ACTN</name>
<evidence type="ECO:0000313" key="3">
    <source>
        <dbReference type="EMBL" id="MBU2663622.1"/>
    </source>
</evidence>
<dbReference type="PANTHER" id="PTHR31862:SF1">
    <property type="entry name" value="UPF0261 DOMAIN PROTEIN (AFU_ORTHOLOGUE AFUA_1G10120)"/>
    <property type="match status" value="1"/>
</dbReference>
<dbReference type="PIRSF" id="PIRSF033271">
    <property type="entry name" value="UCP033271"/>
    <property type="match status" value="1"/>
</dbReference>